<evidence type="ECO:0000313" key="2">
    <source>
        <dbReference type="EMBL" id="GBP98410.1"/>
    </source>
</evidence>
<evidence type="ECO:0000256" key="1">
    <source>
        <dbReference type="SAM" id="MobiDB-lite"/>
    </source>
</evidence>
<evidence type="ECO:0000313" key="3">
    <source>
        <dbReference type="Proteomes" id="UP000299102"/>
    </source>
</evidence>
<protein>
    <submittedName>
        <fullName evidence="2">Uncharacterized protein</fullName>
    </submittedName>
</protein>
<proteinExistence type="predicted"/>
<dbReference type="AlphaFoldDB" id="A0A4C2AED5"/>
<dbReference type="EMBL" id="BGZK01003138">
    <property type="protein sequence ID" value="GBP98410.1"/>
    <property type="molecule type" value="Genomic_DNA"/>
</dbReference>
<feature type="region of interest" description="Disordered" evidence="1">
    <location>
        <begin position="124"/>
        <end position="143"/>
    </location>
</feature>
<sequence length="143" mass="15928">MRYPLHQRTALGTDGVGRNQESPEFRAVLVLPQTNARIDVSHQNGDVDVLRSYEANYTVLTMMCVSLCVRVRVCVVLACMRADVRTGGRALAYVSVVATADELRINCLHNLFANARIHHRRTLGPSSVTSHSLPARQKEKDSR</sequence>
<organism evidence="2 3">
    <name type="scientific">Eumeta variegata</name>
    <name type="common">Bagworm moth</name>
    <name type="synonym">Eumeta japonica</name>
    <dbReference type="NCBI Taxonomy" id="151549"/>
    <lineage>
        <taxon>Eukaryota</taxon>
        <taxon>Metazoa</taxon>
        <taxon>Ecdysozoa</taxon>
        <taxon>Arthropoda</taxon>
        <taxon>Hexapoda</taxon>
        <taxon>Insecta</taxon>
        <taxon>Pterygota</taxon>
        <taxon>Neoptera</taxon>
        <taxon>Endopterygota</taxon>
        <taxon>Lepidoptera</taxon>
        <taxon>Glossata</taxon>
        <taxon>Ditrysia</taxon>
        <taxon>Tineoidea</taxon>
        <taxon>Psychidae</taxon>
        <taxon>Oiketicinae</taxon>
        <taxon>Eumeta</taxon>
    </lineage>
</organism>
<reference evidence="2 3" key="1">
    <citation type="journal article" date="2019" name="Commun. Biol.">
        <title>The bagworm genome reveals a unique fibroin gene that provides high tensile strength.</title>
        <authorList>
            <person name="Kono N."/>
            <person name="Nakamura H."/>
            <person name="Ohtoshi R."/>
            <person name="Tomita M."/>
            <person name="Numata K."/>
            <person name="Arakawa K."/>
        </authorList>
    </citation>
    <scope>NUCLEOTIDE SEQUENCE [LARGE SCALE GENOMIC DNA]</scope>
</reference>
<comment type="caution">
    <text evidence="2">The sequence shown here is derived from an EMBL/GenBank/DDBJ whole genome shotgun (WGS) entry which is preliminary data.</text>
</comment>
<gene>
    <name evidence="2" type="ORF">EVAR_65299_1</name>
</gene>
<accession>A0A4C2AED5</accession>
<keyword evidence="3" id="KW-1185">Reference proteome</keyword>
<name>A0A4C2AED5_EUMVA</name>
<dbReference type="Proteomes" id="UP000299102">
    <property type="component" value="Unassembled WGS sequence"/>
</dbReference>